<evidence type="ECO:0000313" key="1">
    <source>
        <dbReference type="EMBL" id="UWZ76368.1"/>
    </source>
</evidence>
<reference evidence="1" key="1">
    <citation type="submission" date="2022-08" db="EMBL/GenBank/DDBJ databases">
        <title>Genomic characterization and comparative genomic analysis of a strain of klebsiella michiganensis carrying blaKPC-2 isolated from the blood of children with very preterm bloodstream infection.</title>
        <authorList>
            <person name="Zhang N."/>
        </authorList>
    </citation>
    <scope>NUCLEOTIDE SEQUENCE</scope>
    <source>
        <strain evidence="1">BSI-KPN166</strain>
    </source>
</reference>
<dbReference type="RefSeq" id="WP_142402425.1">
    <property type="nucleotide sequence ID" value="NZ_CABGVB010000051.1"/>
</dbReference>
<protein>
    <submittedName>
        <fullName evidence="1">Uncharacterized protein</fullName>
    </submittedName>
</protein>
<organism evidence="1 2">
    <name type="scientific">Klebsiella michiganensis</name>
    <dbReference type="NCBI Taxonomy" id="1134687"/>
    <lineage>
        <taxon>Bacteria</taxon>
        <taxon>Pseudomonadati</taxon>
        <taxon>Pseudomonadota</taxon>
        <taxon>Gammaproteobacteria</taxon>
        <taxon>Enterobacterales</taxon>
        <taxon>Enterobacteriaceae</taxon>
        <taxon>Klebsiella/Raoultella group</taxon>
        <taxon>Klebsiella</taxon>
    </lineage>
</organism>
<name>A0AAX3CXL6_9ENTR</name>
<proteinExistence type="predicted"/>
<dbReference type="AlphaFoldDB" id="A0AAX3CXL6"/>
<dbReference type="EMBL" id="CP102103">
    <property type="protein sequence ID" value="UWZ76368.1"/>
    <property type="molecule type" value="Genomic_DNA"/>
</dbReference>
<dbReference type="Proteomes" id="UP001060345">
    <property type="component" value="Chromosome"/>
</dbReference>
<gene>
    <name evidence="1" type="ORF">NP224_12070</name>
</gene>
<evidence type="ECO:0000313" key="2">
    <source>
        <dbReference type="Proteomes" id="UP001060345"/>
    </source>
</evidence>
<accession>A0AAX3CXL6</accession>
<sequence length="61" mass="7104">MKKQPPGTNKVDKFNDTMVSYEWQESNSLKITVIRDNESTTFYFNEDSTGTSLEVTEETQY</sequence>